<feature type="transmembrane region" description="Helical" evidence="1">
    <location>
        <begin position="39"/>
        <end position="61"/>
    </location>
</feature>
<feature type="transmembrane region" description="Helical" evidence="1">
    <location>
        <begin position="140"/>
        <end position="158"/>
    </location>
</feature>
<feature type="transmembrane region" description="Helical" evidence="1">
    <location>
        <begin position="113"/>
        <end position="134"/>
    </location>
</feature>
<sequence length="253" mass="28920">MRRTSWRKTAELSKKMEWKHSEEGVLLTWTVKAIDKKILAFDGIGIICIIGASLCIALYSYFFNDAFEVDIFCTTAAFMGFFFYKHSMQKTVFVYRATSNHLEVCRWQDIPDIVFVLIRVIPFVMVGIVLMLLISNPALSIAALAGPALVGIGLASVGGDSSYQTYWQDFQHDEYLWSEVLEAMLDAEQGLIVLTLPYELPAEYAAQIDNPEQFTSQDVRLYFRKDQQTEVIAMVRSRIPHIELTPGRQIYEF</sequence>
<feature type="transmembrane region" description="Helical" evidence="1">
    <location>
        <begin position="67"/>
        <end position="84"/>
    </location>
</feature>
<protein>
    <submittedName>
        <fullName evidence="2">Uncharacterized protein</fullName>
    </submittedName>
</protein>
<proteinExistence type="predicted"/>
<reference evidence="2 3" key="1">
    <citation type="submission" date="2016-10" db="EMBL/GenBank/DDBJ databases">
        <authorList>
            <person name="Varghese N."/>
            <person name="Submissions S."/>
        </authorList>
    </citation>
    <scope>NUCLEOTIDE SEQUENCE [LARGE SCALE GENOMIC DNA]</scope>
    <source>
        <strain evidence="2 3">CECT 8317</strain>
    </source>
</reference>
<keyword evidence="1" id="KW-1133">Transmembrane helix</keyword>
<dbReference type="AlphaFoldDB" id="A0AAQ1G532"/>
<comment type="caution">
    <text evidence="2">The sequence shown here is derived from an EMBL/GenBank/DDBJ whole genome shotgun (WGS) entry which is preliminary data.</text>
</comment>
<evidence type="ECO:0000313" key="2">
    <source>
        <dbReference type="EMBL" id="SEF73425.1"/>
    </source>
</evidence>
<dbReference type="RefSeq" id="WP_140418563.1">
    <property type="nucleotide sequence ID" value="NZ_FNVE01000001.1"/>
</dbReference>
<gene>
    <name evidence="2" type="ORF">SAMN05216586_101805</name>
</gene>
<name>A0AAQ1G532_9GAMM</name>
<dbReference type="Proteomes" id="UP000243518">
    <property type="component" value="Unassembled WGS sequence"/>
</dbReference>
<keyword evidence="1" id="KW-0472">Membrane</keyword>
<accession>A0AAQ1G532</accession>
<evidence type="ECO:0000256" key="1">
    <source>
        <dbReference type="SAM" id="Phobius"/>
    </source>
</evidence>
<evidence type="ECO:0000313" key="3">
    <source>
        <dbReference type="Proteomes" id="UP000243518"/>
    </source>
</evidence>
<organism evidence="2 3">
    <name type="scientific">Halopseudomonas aestusnigri</name>
    <dbReference type="NCBI Taxonomy" id="857252"/>
    <lineage>
        <taxon>Bacteria</taxon>
        <taxon>Pseudomonadati</taxon>
        <taxon>Pseudomonadota</taxon>
        <taxon>Gammaproteobacteria</taxon>
        <taxon>Pseudomonadales</taxon>
        <taxon>Pseudomonadaceae</taxon>
        <taxon>Halopseudomonas</taxon>
    </lineage>
</organism>
<dbReference type="EMBL" id="FNVE01000001">
    <property type="protein sequence ID" value="SEF73425.1"/>
    <property type="molecule type" value="Genomic_DNA"/>
</dbReference>
<keyword evidence="1" id="KW-0812">Transmembrane</keyword>
<keyword evidence="3" id="KW-1185">Reference proteome</keyword>